<evidence type="ECO:0000313" key="3">
    <source>
        <dbReference type="EMBL" id="QGK71107.1"/>
    </source>
</evidence>
<keyword evidence="4" id="KW-1185">Reference proteome</keyword>
<dbReference type="RefSeq" id="WP_154077684.1">
    <property type="nucleotide sequence ID" value="NZ_CP045929.1"/>
</dbReference>
<sequence length="315" mass="33607">MGVESVTEFDVVAGDGTSVRAWEHRDDTAEPSTVLWCPGLGATPEAWPDLLESGAVSHVVSWYHRGTFGSARPAVPSRITLAEHVDDALAVLDRAGVARCTVVGWSVGVGVAAELARRRPDRVSGLLLIAGTPGAGFEAMFGTLGVPAPLRPLLASTGAMSLRLLGPALDSVLHRMPATELSARLLQHSGFMRPGADPERVTAAMRRFLRHDWGWYFTLALATGLAAAVPLNAVRCPITLVVGRHDLLSDTPRAVASVAGLAQARVRIFDTSHFVPLEAPAELRDELTLLLRREFAVDCARLGLVPEDLPALETD</sequence>
<feature type="domain" description="AB hydrolase-1" evidence="2">
    <location>
        <begin position="34"/>
        <end position="285"/>
    </location>
</feature>
<name>A0A5Q3QJV0_9PSEU</name>
<evidence type="ECO:0000256" key="1">
    <source>
        <dbReference type="SAM" id="Phobius"/>
    </source>
</evidence>
<dbReference type="GO" id="GO:0046503">
    <property type="term" value="P:glycerolipid catabolic process"/>
    <property type="evidence" value="ECO:0007669"/>
    <property type="project" value="TreeGrafter"/>
</dbReference>
<keyword evidence="1" id="KW-1133">Transmembrane helix</keyword>
<evidence type="ECO:0000259" key="2">
    <source>
        <dbReference type="Pfam" id="PF12697"/>
    </source>
</evidence>
<dbReference type="SUPFAM" id="SSF53474">
    <property type="entry name" value="alpha/beta-Hydrolases"/>
    <property type="match status" value="1"/>
</dbReference>
<keyword evidence="1" id="KW-0812">Transmembrane</keyword>
<dbReference type="InterPro" id="IPR029058">
    <property type="entry name" value="AB_hydrolase_fold"/>
</dbReference>
<dbReference type="Gene3D" id="3.40.50.1820">
    <property type="entry name" value="alpha/beta hydrolase"/>
    <property type="match status" value="1"/>
</dbReference>
<proteinExistence type="predicted"/>
<organism evidence="3 4">
    <name type="scientific">Allosaccharopolyspora coralli</name>
    <dbReference type="NCBI Taxonomy" id="2665642"/>
    <lineage>
        <taxon>Bacteria</taxon>
        <taxon>Bacillati</taxon>
        <taxon>Actinomycetota</taxon>
        <taxon>Actinomycetes</taxon>
        <taxon>Pseudonocardiales</taxon>
        <taxon>Pseudonocardiaceae</taxon>
        <taxon>Allosaccharopolyspora</taxon>
    </lineage>
</organism>
<accession>A0A5Q3QJV0</accession>
<reference evidence="4" key="1">
    <citation type="submission" date="2019-11" db="EMBL/GenBank/DDBJ databases">
        <title>The complete genome sequence of Saccharopolyspora sp. E2A.</title>
        <authorList>
            <person name="Zhang G."/>
        </authorList>
    </citation>
    <scope>NUCLEOTIDE SEQUENCE [LARGE SCALE GENOMIC DNA]</scope>
    <source>
        <strain evidence="4">E2A</strain>
    </source>
</reference>
<evidence type="ECO:0000313" key="4">
    <source>
        <dbReference type="Proteomes" id="UP000371041"/>
    </source>
</evidence>
<dbReference type="AlphaFoldDB" id="A0A5Q3QJV0"/>
<dbReference type="InterPro" id="IPR050471">
    <property type="entry name" value="AB_hydrolase"/>
</dbReference>
<keyword evidence="1" id="KW-0472">Membrane</keyword>
<dbReference type="Proteomes" id="UP000371041">
    <property type="component" value="Chromosome"/>
</dbReference>
<dbReference type="Pfam" id="PF12697">
    <property type="entry name" value="Abhydrolase_6"/>
    <property type="match status" value="1"/>
</dbReference>
<feature type="transmembrane region" description="Helical" evidence="1">
    <location>
        <begin position="213"/>
        <end position="231"/>
    </location>
</feature>
<protein>
    <submittedName>
        <fullName evidence="3">Alpha/beta fold hydrolase</fullName>
    </submittedName>
</protein>
<dbReference type="GO" id="GO:0004806">
    <property type="term" value="F:triacylglycerol lipase activity"/>
    <property type="evidence" value="ECO:0007669"/>
    <property type="project" value="TreeGrafter"/>
</dbReference>
<dbReference type="PANTHER" id="PTHR43433">
    <property type="entry name" value="HYDROLASE, ALPHA/BETA FOLD FAMILY PROTEIN"/>
    <property type="match status" value="1"/>
</dbReference>
<dbReference type="InterPro" id="IPR000073">
    <property type="entry name" value="AB_hydrolase_1"/>
</dbReference>
<gene>
    <name evidence="3" type="ORF">GIY23_17690</name>
</gene>
<dbReference type="PANTHER" id="PTHR43433:SF5">
    <property type="entry name" value="AB HYDROLASE-1 DOMAIN-CONTAINING PROTEIN"/>
    <property type="match status" value="1"/>
</dbReference>
<dbReference type="KEGG" id="sace:GIY23_17690"/>
<keyword evidence="3" id="KW-0378">Hydrolase</keyword>
<dbReference type="EMBL" id="CP045929">
    <property type="protein sequence ID" value="QGK71107.1"/>
    <property type="molecule type" value="Genomic_DNA"/>
</dbReference>